<gene>
    <name evidence="5" type="ORF">G6N77_16045</name>
</gene>
<organism evidence="5 6">
    <name type="scientific">Arthrobacter silviterrae</name>
    <dbReference type="NCBI Taxonomy" id="2026658"/>
    <lineage>
        <taxon>Bacteria</taxon>
        <taxon>Bacillati</taxon>
        <taxon>Actinomycetota</taxon>
        <taxon>Actinomycetes</taxon>
        <taxon>Micrococcales</taxon>
        <taxon>Micrococcaceae</taxon>
        <taxon>Arthrobacter</taxon>
    </lineage>
</organism>
<evidence type="ECO:0000256" key="1">
    <source>
        <dbReference type="ARBA" id="ARBA00004196"/>
    </source>
</evidence>
<dbReference type="RefSeq" id="WP_165183173.1">
    <property type="nucleotide sequence ID" value="NZ_JAAKZI010000033.1"/>
</dbReference>
<feature type="domain" description="Imelysin-like" evidence="4">
    <location>
        <begin position="16"/>
        <end position="232"/>
    </location>
</feature>
<comment type="similarity">
    <text evidence="2">Belongs to the EfeM/EfeO family.</text>
</comment>
<reference evidence="5 6" key="1">
    <citation type="submission" date="2020-02" db="EMBL/GenBank/DDBJ databases">
        <title>Genome sequence of the type strain DSM 27180 of Arthrobacter silviterrae.</title>
        <authorList>
            <person name="Gao J."/>
            <person name="Sun J."/>
        </authorList>
    </citation>
    <scope>NUCLEOTIDE SEQUENCE [LARGE SCALE GENOMIC DNA]</scope>
    <source>
        <strain evidence="5 6">DSM 27180</strain>
    </source>
</reference>
<evidence type="ECO:0000313" key="6">
    <source>
        <dbReference type="Proteomes" id="UP000479226"/>
    </source>
</evidence>
<dbReference type="InterPro" id="IPR038352">
    <property type="entry name" value="Imelysin_sf"/>
</dbReference>
<evidence type="ECO:0000259" key="4">
    <source>
        <dbReference type="Pfam" id="PF09375"/>
    </source>
</evidence>
<comment type="caution">
    <text evidence="5">The sequence shown here is derived from an EMBL/GenBank/DDBJ whole genome shotgun (WGS) entry which is preliminary data.</text>
</comment>
<dbReference type="EMBL" id="JAAKZI010000033">
    <property type="protein sequence ID" value="NGN84954.1"/>
    <property type="molecule type" value="Genomic_DNA"/>
</dbReference>
<name>A0ABX0DHV8_9MICC</name>
<keyword evidence="3" id="KW-0732">Signal</keyword>
<dbReference type="InterPro" id="IPR050894">
    <property type="entry name" value="EfeM/EfeO_iron_uptake"/>
</dbReference>
<dbReference type="PANTHER" id="PTHR39192">
    <property type="entry name" value="IRON UPTAKE SYSTEM COMPONENT EFEO"/>
    <property type="match status" value="1"/>
</dbReference>
<dbReference type="InterPro" id="IPR034981">
    <property type="entry name" value="Imelysin-like_EfeO/Algp7"/>
</dbReference>
<proteinExistence type="inferred from homology"/>
<keyword evidence="5" id="KW-0449">Lipoprotein</keyword>
<dbReference type="CDD" id="cd14656">
    <property type="entry name" value="Imelysin-like_EfeO"/>
    <property type="match status" value="1"/>
</dbReference>
<evidence type="ECO:0000313" key="5">
    <source>
        <dbReference type="EMBL" id="NGN84954.1"/>
    </source>
</evidence>
<protein>
    <submittedName>
        <fullName evidence="5">EfeM/EfeO family lipoprotein</fullName>
    </submittedName>
</protein>
<dbReference type="Gene3D" id="1.20.1420.20">
    <property type="entry name" value="M75 peptidase, HXXE motif"/>
    <property type="match status" value="1"/>
</dbReference>
<accession>A0ABX0DHV8</accession>
<dbReference type="InterPro" id="IPR018976">
    <property type="entry name" value="Imelysin-like"/>
</dbReference>
<comment type="subcellular location">
    <subcellularLocation>
        <location evidence="1">Cell envelope</location>
    </subcellularLocation>
</comment>
<evidence type="ECO:0000256" key="3">
    <source>
        <dbReference type="ARBA" id="ARBA00022729"/>
    </source>
</evidence>
<dbReference type="Pfam" id="PF09375">
    <property type="entry name" value="Peptidase_M75"/>
    <property type="match status" value="1"/>
</dbReference>
<dbReference type="Proteomes" id="UP000479226">
    <property type="component" value="Unassembled WGS sequence"/>
</dbReference>
<sequence length="256" mass="26862">MPDSLPAPAPTMDGVVAAYRNYVSGQLDTLTGQALSLKASIGNNSLEVARRQWLDAQMTWQRVGAAYGSFGDLGSAINGLPSGLPKGSADPGFTGLHRLEYGLFHGQGPAELAAVASKLYADVVELHGKLPTMELAGSDMPLRCHEILEDSLRDNLSGNNDQGSGMALALTSADLDGTRVVLALMRTLVDTLSPGYTAKVTATLDRLGNALARTQDQGTWPAWRTLPLAARQPVTGALGAALESLAYVPALFSTDD</sequence>
<dbReference type="PANTHER" id="PTHR39192:SF1">
    <property type="entry name" value="IRON UPTAKE SYSTEM COMPONENT EFEO"/>
    <property type="match status" value="1"/>
</dbReference>
<keyword evidence="6" id="KW-1185">Reference proteome</keyword>
<evidence type="ECO:0000256" key="2">
    <source>
        <dbReference type="ARBA" id="ARBA00005989"/>
    </source>
</evidence>